<dbReference type="InterPro" id="IPR011009">
    <property type="entry name" value="Kinase-like_dom_sf"/>
</dbReference>
<dbReference type="Gene3D" id="1.10.510.10">
    <property type="entry name" value="Transferase(Phosphotransferase) domain 1"/>
    <property type="match status" value="1"/>
</dbReference>
<evidence type="ECO:0000313" key="1">
    <source>
        <dbReference type="EMBL" id="QBK90594.1"/>
    </source>
</evidence>
<organism evidence="1">
    <name type="scientific">Pithovirus LCPAC104</name>
    <dbReference type="NCBI Taxonomy" id="2506589"/>
    <lineage>
        <taxon>Viruses</taxon>
        <taxon>Pithoviruses</taxon>
    </lineage>
</organism>
<keyword evidence="1" id="KW-0418">Kinase</keyword>
<gene>
    <name evidence="1" type="ORF">LCPAC104_00900</name>
</gene>
<proteinExistence type="predicted"/>
<dbReference type="SUPFAM" id="SSF56112">
    <property type="entry name" value="Protein kinase-like (PK-like)"/>
    <property type="match status" value="1"/>
</dbReference>
<dbReference type="EMBL" id="MK500494">
    <property type="protein sequence ID" value="QBK90594.1"/>
    <property type="molecule type" value="Genomic_DNA"/>
</dbReference>
<reference evidence="1" key="1">
    <citation type="journal article" date="2019" name="MBio">
        <title>Virus Genomes from Deep Sea Sediments Expand the Ocean Megavirome and Support Independent Origins of Viral Gigantism.</title>
        <authorList>
            <person name="Backstrom D."/>
            <person name="Yutin N."/>
            <person name="Jorgensen S.L."/>
            <person name="Dharamshi J."/>
            <person name="Homa F."/>
            <person name="Zaremba-Niedwiedzka K."/>
            <person name="Spang A."/>
            <person name="Wolf Y.I."/>
            <person name="Koonin E.V."/>
            <person name="Ettema T.J."/>
        </authorList>
    </citation>
    <scope>NUCLEOTIDE SEQUENCE</scope>
</reference>
<dbReference type="GO" id="GO:0016301">
    <property type="term" value="F:kinase activity"/>
    <property type="evidence" value="ECO:0007669"/>
    <property type="project" value="UniProtKB-KW"/>
</dbReference>
<accession>A0A481Z415</accession>
<sequence>METNNISLRNYIKRSMLINNDTNKVELELITRYEVCSIKVLNIIRNNIGGLDSRELKKILREEYYNPLIMKSTTCIIQSLYKLPSEGSITSIDRIKNLLTNLKLIGVPSLEGNVFKIGIENLNDVFVIKTPRNTKNNLTHELFVGLILTGMRKYVLNFSYTFAGFKCSRSFITDSSIISWCNTPELSTDFIVSEIIDPSISLTNFVETCLFEDFLNMFLQVLYSLDRAYKRYDFTHYDLHSGNVLLRKLYDKVYIPYFTENGTEYIKTNFIATIIDFGQSHIKYQGKSFGFYGLIQFGNNPESSFPMHDAYKLLITSMFYMKKADNLNCFNQSLKLLDFFDTKKSFEEYQFFIKYNENLAKVVIFDFIKYIRSYIPVPFITSKYPEDAKIFGCPETGGEDLCFPEDDKNFYERIGLTKNLYSDTIFEFYDLASRLKNQNKISELNKAKENFNYIEIIKNARNYLDLLYKEMRYLFLLNFVSIGFINIRNELQRKDYSNILYKIIYFYDLFQKTNIIIKAVEFTALEFKDIKLLNEINNIKIILSNNLYKKFYQLLDLIKIDADLIKNSPLKVIDEILYNTIIDFSNIIQKVI</sequence>
<keyword evidence="1" id="KW-0808">Transferase</keyword>
<protein>
    <submittedName>
        <fullName evidence="1">Protein kinase</fullName>
    </submittedName>
</protein>
<name>A0A481Z415_9VIRU</name>